<comment type="catalytic activity">
    <reaction evidence="5 6">
        <text>D-erythro-1-(imidazol-4-yl)glycerol 3-phosphate = 3-(imidazol-4-yl)-2-oxopropyl phosphate + H2O</text>
        <dbReference type="Rhea" id="RHEA:11040"/>
        <dbReference type="ChEBI" id="CHEBI:15377"/>
        <dbReference type="ChEBI" id="CHEBI:57766"/>
        <dbReference type="ChEBI" id="CHEBI:58278"/>
        <dbReference type="EC" id="4.2.1.19"/>
    </reaction>
</comment>
<dbReference type="PANTHER" id="PTHR23133:SF2">
    <property type="entry name" value="IMIDAZOLEGLYCEROL-PHOSPHATE DEHYDRATASE"/>
    <property type="match status" value="1"/>
</dbReference>
<evidence type="ECO:0000256" key="6">
    <source>
        <dbReference type="RuleBase" id="RU000599"/>
    </source>
</evidence>
<sequence>MIVKERNTKETQIRVELELYGEGKSSIETGVGFFDHMLEAFAKHALIDLNVSCQGDTHIDDHHSVEDVGIVIAMALAEAIYPIEKVERFGNAVVVMDEASVSCDMDLSNRPYLYYDVPVNGKVGSFDAELAEEFFRAVVFNARICAHIVMQRGKNRHHVIEAAFKAFAVALRRAVTRNERVTVPSTKGVL</sequence>
<keyword evidence="4 5" id="KW-0456">Lyase</keyword>
<evidence type="ECO:0000256" key="3">
    <source>
        <dbReference type="ARBA" id="ARBA00023102"/>
    </source>
</evidence>
<dbReference type="Gene3D" id="3.30.230.40">
    <property type="entry name" value="Imidazole glycerol phosphate dehydratase, domain 1"/>
    <property type="match status" value="2"/>
</dbReference>
<evidence type="ECO:0000313" key="8">
    <source>
        <dbReference type="Proteomes" id="UP001447842"/>
    </source>
</evidence>
<dbReference type="RefSeq" id="WP_345973736.1">
    <property type="nucleotide sequence ID" value="NZ_CP147920.1"/>
</dbReference>
<dbReference type="PROSITE" id="PS00954">
    <property type="entry name" value="IGP_DEHYDRATASE_1"/>
    <property type="match status" value="1"/>
</dbReference>
<dbReference type="PANTHER" id="PTHR23133">
    <property type="entry name" value="IMIDAZOLEGLYCEROL-PHOSPHATE DEHYDRATASE HIS7"/>
    <property type="match status" value="1"/>
</dbReference>
<evidence type="ECO:0000256" key="1">
    <source>
        <dbReference type="ARBA" id="ARBA00005047"/>
    </source>
</evidence>
<dbReference type="InterPro" id="IPR020565">
    <property type="entry name" value="ImidazoleglycerP_deHydtase_CS"/>
</dbReference>
<keyword evidence="8" id="KW-1185">Reference proteome</keyword>
<evidence type="ECO:0000256" key="4">
    <source>
        <dbReference type="ARBA" id="ARBA00023239"/>
    </source>
</evidence>
<evidence type="ECO:0000313" key="7">
    <source>
        <dbReference type="EMBL" id="XAU16326.1"/>
    </source>
</evidence>
<comment type="subcellular location">
    <subcellularLocation>
        <location evidence="5 6">Cytoplasm</location>
    </subcellularLocation>
</comment>
<reference evidence="7 8" key="1">
    <citation type="submission" date="2024-03" db="EMBL/GenBank/DDBJ databases">
        <title>Sulfurimonas sp. HSL3-1.</title>
        <authorList>
            <person name="Wang S."/>
        </authorList>
    </citation>
    <scope>NUCLEOTIDE SEQUENCE [LARGE SCALE GENOMIC DNA]</scope>
    <source>
        <strain evidence="7 8">HSL3-1</strain>
    </source>
</reference>
<keyword evidence="5" id="KW-0963">Cytoplasm</keyword>
<comment type="pathway">
    <text evidence="1 5 6">Amino-acid biosynthesis; L-histidine biosynthesis; L-histidine from 5-phospho-alpha-D-ribose 1-diphosphate: step 6/9.</text>
</comment>
<dbReference type="EMBL" id="CP147920">
    <property type="protein sequence ID" value="XAU16326.1"/>
    <property type="molecule type" value="Genomic_DNA"/>
</dbReference>
<name>A0ABZ3HEM2_9BACT</name>
<dbReference type="Proteomes" id="UP001447842">
    <property type="component" value="Chromosome"/>
</dbReference>
<comment type="similarity">
    <text evidence="5 6">Belongs to the imidazoleglycerol-phosphate dehydratase family.</text>
</comment>
<dbReference type="CDD" id="cd07914">
    <property type="entry name" value="IGPD"/>
    <property type="match status" value="1"/>
</dbReference>
<dbReference type="NCBIfam" id="NF002111">
    <property type="entry name" value="PRK00951.2-1"/>
    <property type="match status" value="1"/>
</dbReference>
<proteinExistence type="inferred from homology"/>
<organism evidence="7 8">
    <name type="scientific">Sulfurimonas diazotrophicus</name>
    <dbReference type="NCBI Taxonomy" id="3131939"/>
    <lineage>
        <taxon>Bacteria</taxon>
        <taxon>Pseudomonadati</taxon>
        <taxon>Campylobacterota</taxon>
        <taxon>Epsilonproteobacteria</taxon>
        <taxon>Campylobacterales</taxon>
        <taxon>Sulfurimonadaceae</taxon>
        <taxon>Sulfurimonas</taxon>
    </lineage>
</organism>
<evidence type="ECO:0000256" key="2">
    <source>
        <dbReference type="ARBA" id="ARBA00022605"/>
    </source>
</evidence>
<dbReference type="InterPro" id="IPR000807">
    <property type="entry name" value="ImidazoleglycerolP_deHydtase"/>
</dbReference>
<dbReference type="NCBIfam" id="NF002114">
    <property type="entry name" value="PRK00951.2-4"/>
    <property type="match status" value="1"/>
</dbReference>
<dbReference type="HAMAP" id="MF_00076">
    <property type="entry name" value="HisB"/>
    <property type="match status" value="1"/>
</dbReference>
<protein>
    <recommendedName>
        <fullName evidence="5 6">Imidazoleglycerol-phosphate dehydratase</fullName>
        <shortName evidence="5">IGPD</shortName>
        <ecNumber evidence="5 6">4.2.1.19</ecNumber>
    </recommendedName>
</protein>
<keyword evidence="2 5" id="KW-0028">Amino-acid biosynthesis</keyword>
<accession>A0ABZ3HEM2</accession>
<keyword evidence="3 5" id="KW-0368">Histidine biosynthesis</keyword>
<evidence type="ECO:0000256" key="5">
    <source>
        <dbReference type="HAMAP-Rule" id="MF_00076"/>
    </source>
</evidence>
<dbReference type="Pfam" id="PF00475">
    <property type="entry name" value="IGPD"/>
    <property type="match status" value="1"/>
</dbReference>
<dbReference type="GO" id="GO:0004424">
    <property type="term" value="F:imidazoleglycerol-phosphate dehydratase activity"/>
    <property type="evidence" value="ECO:0007669"/>
    <property type="project" value="UniProtKB-EC"/>
</dbReference>
<dbReference type="EC" id="4.2.1.19" evidence="5 6"/>
<gene>
    <name evidence="5 7" type="primary">hisB</name>
    <name evidence="7" type="ORF">WCY31_06340</name>
</gene>
<dbReference type="PROSITE" id="PS00955">
    <property type="entry name" value="IGP_DEHYDRATASE_2"/>
    <property type="match status" value="1"/>
</dbReference>
<dbReference type="SUPFAM" id="SSF54211">
    <property type="entry name" value="Ribosomal protein S5 domain 2-like"/>
    <property type="match status" value="2"/>
</dbReference>
<dbReference type="InterPro" id="IPR020568">
    <property type="entry name" value="Ribosomal_Su5_D2-typ_SF"/>
</dbReference>
<dbReference type="InterPro" id="IPR038494">
    <property type="entry name" value="IGPD_sf"/>
</dbReference>